<gene>
    <name evidence="1" type="ordered locus">Mcup_0898</name>
</gene>
<accession>F4G2F5</accession>
<dbReference type="EMBL" id="CP002656">
    <property type="protein sequence ID" value="AEB95003.1"/>
    <property type="molecule type" value="Genomic_DNA"/>
</dbReference>
<sequence>MLTGVQENLEPRPSPLNLDVKAYQSFNDPPLKEIYYDVT</sequence>
<dbReference type="PATRIC" id="fig|1006006.8.peg.897"/>
<dbReference type="HOGENOM" id="CLU_3302691_0_0_2"/>
<name>F4G2F5_METCR</name>
<protein>
    <submittedName>
        <fullName evidence="1">Uncharacterized protein</fullName>
    </submittedName>
</protein>
<proteinExistence type="predicted"/>
<dbReference type="Proteomes" id="UP000007812">
    <property type="component" value="Chromosome"/>
</dbReference>
<organism evidence="1 2">
    <name type="scientific">Metallosphaera cuprina (strain Ar-4)</name>
    <dbReference type="NCBI Taxonomy" id="1006006"/>
    <lineage>
        <taxon>Archaea</taxon>
        <taxon>Thermoproteota</taxon>
        <taxon>Thermoprotei</taxon>
        <taxon>Sulfolobales</taxon>
        <taxon>Sulfolobaceae</taxon>
        <taxon>Metallosphaera</taxon>
    </lineage>
</organism>
<dbReference type="AlphaFoldDB" id="F4G2F5"/>
<dbReference type="KEGG" id="mcn:Mcup_0898"/>
<keyword evidence="2" id="KW-1185">Reference proteome</keyword>
<evidence type="ECO:0000313" key="1">
    <source>
        <dbReference type="EMBL" id="AEB95003.1"/>
    </source>
</evidence>
<reference evidence="1 2" key="1">
    <citation type="journal article" date="2011" name="J. Bacteriol.">
        <title>Complete genome sequence of Metallosphaera cuprina, a metal sulfide-oxidizing archaeon from a hot spring.</title>
        <authorList>
            <person name="Liu L.J."/>
            <person name="You X.Y."/>
            <person name="Zheng H."/>
            <person name="Wang S."/>
            <person name="Jiang C.Y."/>
            <person name="Liu S.J."/>
        </authorList>
    </citation>
    <scope>NUCLEOTIDE SEQUENCE [LARGE SCALE GENOMIC DNA]</scope>
    <source>
        <strain evidence="1 2">Ar-4</strain>
    </source>
</reference>
<evidence type="ECO:0000313" key="2">
    <source>
        <dbReference type="Proteomes" id="UP000007812"/>
    </source>
</evidence>